<keyword evidence="2" id="KW-0067">ATP-binding</keyword>
<dbReference type="CDD" id="cd18809">
    <property type="entry name" value="SF1_C_RecD"/>
    <property type="match status" value="1"/>
</dbReference>
<organism evidence="4 5">
    <name type="scientific">Gulosibacter macacae</name>
    <dbReference type="NCBI Taxonomy" id="2488791"/>
    <lineage>
        <taxon>Bacteria</taxon>
        <taxon>Bacillati</taxon>
        <taxon>Actinomycetota</taxon>
        <taxon>Actinomycetes</taxon>
        <taxon>Micrococcales</taxon>
        <taxon>Microbacteriaceae</taxon>
        <taxon>Gulosibacter</taxon>
    </lineage>
</organism>
<protein>
    <submittedName>
        <fullName evidence="4">Conjugal transfer protein</fullName>
    </submittedName>
</protein>
<dbReference type="InterPro" id="IPR050534">
    <property type="entry name" value="Coronavir_polyprotein_1ab"/>
</dbReference>
<dbReference type="Gene3D" id="3.40.50.300">
    <property type="entry name" value="P-loop containing nucleotide triphosphate hydrolases"/>
    <property type="match status" value="2"/>
</dbReference>
<evidence type="ECO:0000313" key="4">
    <source>
        <dbReference type="EMBL" id="RRJ85562.1"/>
    </source>
</evidence>
<comment type="caution">
    <text evidence="4">The sequence shown here is derived from an EMBL/GenBank/DDBJ whole genome shotgun (WGS) entry which is preliminary data.</text>
</comment>
<evidence type="ECO:0000256" key="1">
    <source>
        <dbReference type="ARBA" id="ARBA00022741"/>
    </source>
</evidence>
<proteinExistence type="predicted"/>
<dbReference type="SUPFAM" id="SSF52540">
    <property type="entry name" value="P-loop containing nucleoside triphosphate hydrolases"/>
    <property type="match status" value="2"/>
</dbReference>
<dbReference type="InterPro" id="IPR014862">
    <property type="entry name" value="TrwC"/>
</dbReference>
<dbReference type="GO" id="GO:0003678">
    <property type="term" value="F:DNA helicase activity"/>
    <property type="evidence" value="ECO:0007669"/>
    <property type="project" value="UniProtKB-ARBA"/>
</dbReference>
<accession>A0A3P3VS06</accession>
<dbReference type="RefSeq" id="WP_124974155.1">
    <property type="nucleotide sequence ID" value="NZ_RQVS01000027.1"/>
</dbReference>
<dbReference type="Gene3D" id="2.30.30.940">
    <property type="match status" value="1"/>
</dbReference>
<keyword evidence="5" id="KW-1185">Reference proteome</keyword>
<dbReference type="Pfam" id="PF08751">
    <property type="entry name" value="TrwC"/>
    <property type="match status" value="1"/>
</dbReference>
<feature type="domain" description="TrwC relaxase" evidence="3">
    <location>
        <begin position="10"/>
        <end position="366"/>
    </location>
</feature>
<dbReference type="CDD" id="cd17933">
    <property type="entry name" value="DEXSc_RecD-like"/>
    <property type="match status" value="1"/>
</dbReference>
<evidence type="ECO:0000256" key="2">
    <source>
        <dbReference type="ARBA" id="ARBA00022840"/>
    </source>
</evidence>
<dbReference type="InterPro" id="IPR027417">
    <property type="entry name" value="P-loop_NTPase"/>
</dbReference>
<dbReference type="GO" id="GO:0005524">
    <property type="term" value="F:ATP binding"/>
    <property type="evidence" value="ECO:0007669"/>
    <property type="project" value="UniProtKB-KW"/>
</dbReference>
<dbReference type="Proteomes" id="UP000274391">
    <property type="component" value="Unassembled WGS sequence"/>
</dbReference>
<name>A0A3P3VS06_9MICO</name>
<dbReference type="PANTHER" id="PTHR43788">
    <property type="entry name" value="DNA2/NAM7 HELICASE FAMILY MEMBER"/>
    <property type="match status" value="1"/>
</dbReference>
<sequence length="1192" mass="130103">MTVSMRRMTAGDGYKYLLKSVAYGDGDRAMSTPLTRYYSEDGTPPGRWLGSGLSGLADGQIVAGDTVTEAQLQLLIGMGRDPVSGDALGRPYSQFQTLDERVAARIAALDPELTPSQRAEAVTVIEAEEAAKKSRKAVAGFDFTFSIPKSASVLWAVADGGTQQLIWEAHHAAISDVLQFMEREVAATRGGARGPDGAVLQLDVAGVVAAAYDHYDSRLHDPYLHTHVVVSNKVQHAQTGRWLALDGRPLHAATVALSELHQAIFADSLTRLFGVSWESREQAAGRNQSWVISDVPEELIKAFSRRARDIEVEKERLIVEFVARHGRRPSSAQVIKLLQEATLATRPEKDVRSLDDLTSEWRDRATVILGEDAAAWAIRVAWQHDPRSSGLRLLRADDVPLDMIAALGQQVIETVGEKRSTWRRWNLMAEAARQSMWLRFASTEDREVIVGMIADAAEHASLTLTPPELAVTPVEFQRADGSTRFRPKHSTLFSSTALLAAEDRLTARARGMAGPRLALDTIERFASEPDDEGRTLGPDQRDALARIAVSGRTVDVLVGPAGTGKTTTLGALRRAWEWKHGEGSVVGLAPSAVAAGVLADELGIPTDNTAKWRGVFERTGQTFTRGQLVILDEASLAGTHSLDLITREAERVGAKVLLVGDPAQLQSVGVGGAFSLIVNDRAEGTPELTEVWRLQHDWEKRASLELRHGRAPVIDTYMEHGKIRGGTIDEMAEAAYRAWWEDRQAGRGTILIAETVENVTELNQRARRDLIAHGFVAAEREIELGDGSRVSVGDTIITRKNDRRLRSAHGWVRNGERWVVTNVRDDGSVFVRPPTMRRGGGILLPAAYVAEHVDLGYAVTAHRAQGVTVDTAHTLVEATTTREVLYVSMTRGRYSNRAYVATDRLDPAHSVPQPGENPDVTARTVLQGVLQHVGAELSAHETITAEQERWGGIAQLAAEYETIAVAAQQDRWARLLAASGLTDAQVDEAVSAETFGALVAELRRAEASGHPVDTIMPRLVWARGFADADDIASVLHYRLEQAVTRLGVGGALPRARFIVGLLPEAVGEMSADMRAALEERRELIEARAAAILDTALERGEQWVTAAGAPPKNEQDRARWRSGLMTVAAYRDRHGIDPREAQPLGVEPESIGQRIDYERAGAALIRAQQIVHLTVQSEVPRPTAGREHRGPTR</sequence>
<dbReference type="PANTHER" id="PTHR43788:SF6">
    <property type="entry name" value="DNA HELICASE B"/>
    <property type="match status" value="1"/>
</dbReference>
<dbReference type="SUPFAM" id="SSF55464">
    <property type="entry name" value="Origin of replication-binding domain, RBD-like"/>
    <property type="match status" value="1"/>
</dbReference>
<keyword evidence="1" id="KW-0547">Nucleotide-binding</keyword>
<dbReference type="EMBL" id="RQVS01000027">
    <property type="protein sequence ID" value="RRJ85562.1"/>
    <property type="molecule type" value="Genomic_DNA"/>
</dbReference>
<evidence type="ECO:0000313" key="5">
    <source>
        <dbReference type="Proteomes" id="UP000274391"/>
    </source>
</evidence>
<dbReference type="AlphaFoldDB" id="A0A3P3VS06"/>
<reference evidence="4 5" key="1">
    <citation type="submission" date="2018-11" db="EMBL/GenBank/DDBJ databases">
        <title>YIM 102482-1 draft genome.</title>
        <authorList>
            <person name="Li G."/>
            <person name="Jiang Y."/>
        </authorList>
    </citation>
    <scope>NUCLEOTIDE SEQUENCE [LARGE SCALE GENOMIC DNA]</scope>
    <source>
        <strain evidence="4 5">YIM 102482-1</strain>
    </source>
</reference>
<dbReference type="NCBIfam" id="NF041492">
    <property type="entry name" value="MobF"/>
    <property type="match status" value="1"/>
</dbReference>
<dbReference type="OrthoDB" id="4524286at2"/>
<gene>
    <name evidence="4" type="ORF">EG850_12960</name>
</gene>
<evidence type="ECO:0000259" key="3">
    <source>
        <dbReference type="Pfam" id="PF08751"/>
    </source>
</evidence>
<dbReference type="Pfam" id="PF13604">
    <property type="entry name" value="AAA_30"/>
    <property type="match status" value="1"/>
</dbReference>